<dbReference type="InterPro" id="IPR036188">
    <property type="entry name" value="FAD/NAD-bd_sf"/>
</dbReference>
<dbReference type="SUPFAM" id="SSF51905">
    <property type="entry name" value="FAD/NAD(P)-binding domain"/>
    <property type="match status" value="1"/>
</dbReference>
<reference evidence="3 4" key="1">
    <citation type="submission" date="2017-11" db="EMBL/GenBank/DDBJ databases">
        <title>Effect of PGPRs.</title>
        <authorList>
            <person name="Oliva R."/>
            <person name="Nong J."/>
            <person name="Roman V."/>
        </authorList>
    </citation>
    <scope>NUCLEOTIDE SEQUENCE [LARGE SCALE GENOMIC DNA]</scope>
    <source>
        <strain evidence="3">Inb918</strain>
    </source>
</reference>
<organism evidence="3 4">
    <name type="scientific">Pseudomonas syringae</name>
    <dbReference type="NCBI Taxonomy" id="317"/>
    <lineage>
        <taxon>Bacteria</taxon>
        <taxon>Pseudomonadati</taxon>
        <taxon>Pseudomonadota</taxon>
        <taxon>Gammaproteobacteria</taxon>
        <taxon>Pseudomonadales</taxon>
        <taxon>Pseudomonadaceae</taxon>
        <taxon>Pseudomonas</taxon>
    </lineage>
</organism>
<dbReference type="EMBL" id="CP024646">
    <property type="protein sequence ID" value="AZV26884.1"/>
    <property type="molecule type" value="Genomic_DNA"/>
</dbReference>
<name>A0A3T0JTX2_PSESX</name>
<keyword evidence="1" id="KW-0560">Oxidoreductase</keyword>
<dbReference type="AlphaFoldDB" id="A0A3T0JTX2"/>
<protein>
    <submittedName>
        <fullName evidence="3">FAD-dependent oxidoreductase</fullName>
    </submittedName>
</protein>
<evidence type="ECO:0000313" key="3">
    <source>
        <dbReference type="EMBL" id="AZV26884.1"/>
    </source>
</evidence>
<dbReference type="InterPro" id="IPR006076">
    <property type="entry name" value="FAD-dep_OxRdtase"/>
</dbReference>
<evidence type="ECO:0000256" key="1">
    <source>
        <dbReference type="ARBA" id="ARBA00023002"/>
    </source>
</evidence>
<evidence type="ECO:0000259" key="2">
    <source>
        <dbReference type="Pfam" id="PF01266"/>
    </source>
</evidence>
<dbReference type="Proteomes" id="UP000282760">
    <property type="component" value="Chromosome"/>
</dbReference>
<accession>A0A3T0JTX2</accession>
<evidence type="ECO:0000313" key="4">
    <source>
        <dbReference type="Proteomes" id="UP000282760"/>
    </source>
</evidence>
<dbReference type="GO" id="GO:0016491">
    <property type="term" value="F:oxidoreductase activity"/>
    <property type="evidence" value="ECO:0007669"/>
    <property type="project" value="UniProtKB-KW"/>
</dbReference>
<dbReference type="Gene3D" id="3.30.9.10">
    <property type="entry name" value="D-Amino Acid Oxidase, subunit A, domain 2"/>
    <property type="match status" value="1"/>
</dbReference>
<gene>
    <name evidence="3" type="ORF">CT157_12995</name>
</gene>
<dbReference type="Gene3D" id="3.50.50.60">
    <property type="entry name" value="FAD/NAD(P)-binding domain"/>
    <property type="match status" value="1"/>
</dbReference>
<dbReference type="PANTHER" id="PTHR13847">
    <property type="entry name" value="SARCOSINE DEHYDROGENASE-RELATED"/>
    <property type="match status" value="1"/>
</dbReference>
<proteinExistence type="predicted"/>
<dbReference type="Pfam" id="PF01266">
    <property type="entry name" value="DAO"/>
    <property type="match status" value="1"/>
</dbReference>
<sequence length="367" mass="38628">MADGGSASGNHSSDSQVYCAVNGKRVVVIGAGIVGASIAYHLAGNGAKVTVVDAAEIASGVTGRSFAWINTSHSGPDPVAQLRAAAIREYHRLETELPDLKIRWTGALTYPPGTDRRPSTPLLSRPQVLGIEPHLKNPPQQAVYDATQGALDAVQATHALIAGAQAHGAHVLEQTQVLGLTTHKTAVTGIQTASGTIKADVVVLAAGTGITQLTETLNLTLPIEASPAIFIRYRMQPDRVNTLISSPEMEVRQGPEGILLAAEDYLDDTLENRPEAIARRTAAAIQNELAGIISIEPDQACIGLRPIAADGTPIIGYLPGIDGVYVCTMHPGVTLAAIVGRLVSEELIDDQASRDLNACRPERFFQA</sequence>
<dbReference type="GO" id="GO:0005737">
    <property type="term" value="C:cytoplasm"/>
    <property type="evidence" value="ECO:0007669"/>
    <property type="project" value="TreeGrafter"/>
</dbReference>
<dbReference type="PRINTS" id="PR00411">
    <property type="entry name" value="PNDRDTASEI"/>
</dbReference>
<feature type="domain" description="FAD dependent oxidoreductase" evidence="2">
    <location>
        <begin position="25"/>
        <end position="345"/>
    </location>
</feature>